<keyword evidence="1 2" id="KW-0732">Signal</keyword>
<gene>
    <name evidence="3" type="ORF">KHLLAP_LOCUS8605</name>
</gene>
<reference evidence="3" key="1">
    <citation type="submission" date="2023-10" db="EMBL/GenBank/DDBJ databases">
        <authorList>
            <person name="Hackl T."/>
        </authorList>
    </citation>
    <scope>NUCLEOTIDE SEQUENCE</scope>
</reference>
<evidence type="ECO:0000313" key="3">
    <source>
        <dbReference type="EMBL" id="CAJ2508137.1"/>
    </source>
</evidence>
<protein>
    <submittedName>
        <fullName evidence="3">Uu.00g093230.m01.CDS01</fullName>
    </submittedName>
</protein>
<dbReference type="PANTHER" id="PTHR31836">
    <property type="match status" value="1"/>
</dbReference>
<evidence type="ECO:0000256" key="2">
    <source>
        <dbReference type="SAM" id="SignalP"/>
    </source>
</evidence>
<proteinExistence type="predicted"/>
<dbReference type="Gene3D" id="2.40.40.10">
    <property type="entry name" value="RlpA-like domain"/>
    <property type="match status" value="1"/>
</dbReference>
<keyword evidence="4" id="KW-1185">Reference proteome</keyword>
<evidence type="ECO:0000313" key="4">
    <source>
        <dbReference type="Proteomes" id="UP001295740"/>
    </source>
</evidence>
<evidence type="ECO:0000256" key="1">
    <source>
        <dbReference type="ARBA" id="ARBA00022729"/>
    </source>
</evidence>
<name>A0AAI8VP37_9PEZI</name>
<dbReference type="CDD" id="cd22191">
    <property type="entry name" value="DPBB_RlpA_EXP_N-like"/>
    <property type="match status" value="1"/>
</dbReference>
<feature type="chain" id="PRO_5042609240" evidence="2">
    <location>
        <begin position="21"/>
        <end position="137"/>
    </location>
</feature>
<dbReference type="InterPro" id="IPR036908">
    <property type="entry name" value="RlpA-like_sf"/>
</dbReference>
<dbReference type="InterPro" id="IPR051477">
    <property type="entry name" value="Expansin_CellWall"/>
</dbReference>
<dbReference type="AlphaFoldDB" id="A0AAI8VP37"/>
<dbReference type="Proteomes" id="UP001295740">
    <property type="component" value="Unassembled WGS sequence"/>
</dbReference>
<dbReference type="EMBL" id="CAUWAG010000010">
    <property type="protein sequence ID" value="CAJ2508137.1"/>
    <property type="molecule type" value="Genomic_DNA"/>
</dbReference>
<dbReference type="PANTHER" id="PTHR31836:SF28">
    <property type="entry name" value="SRCR DOMAIN-CONTAINING PROTEIN-RELATED"/>
    <property type="match status" value="1"/>
</dbReference>
<accession>A0AAI8VP37</accession>
<feature type="signal peptide" evidence="2">
    <location>
        <begin position="1"/>
        <end position="20"/>
    </location>
</feature>
<comment type="caution">
    <text evidence="3">The sequence shown here is derived from an EMBL/GenBank/DDBJ whole genome shotgun (WGS) entry which is preliminary data.</text>
</comment>
<organism evidence="3 4">
    <name type="scientific">Anthostomella pinea</name>
    <dbReference type="NCBI Taxonomy" id="933095"/>
    <lineage>
        <taxon>Eukaryota</taxon>
        <taxon>Fungi</taxon>
        <taxon>Dikarya</taxon>
        <taxon>Ascomycota</taxon>
        <taxon>Pezizomycotina</taxon>
        <taxon>Sordariomycetes</taxon>
        <taxon>Xylariomycetidae</taxon>
        <taxon>Xylariales</taxon>
        <taxon>Xylariaceae</taxon>
        <taxon>Anthostomella</taxon>
    </lineage>
</organism>
<sequence length="137" mass="14603">MIPSQKLIAAIAAALATASANPVENPDAVEPRAAPFTGDLTFYEPGLGACGVTNDNGDNVVAVSQLLFDHKTPGGNPNKNPLCGRKINVHHGGKTQLFTVQDRCTGCKLHDLDATVTFFEKFTSPDKGRIPITWTWA</sequence>
<dbReference type="SUPFAM" id="SSF50685">
    <property type="entry name" value="Barwin-like endoglucanases"/>
    <property type="match status" value="1"/>
</dbReference>